<dbReference type="OrthoDB" id="293823at2759"/>
<evidence type="ECO:0000256" key="5">
    <source>
        <dbReference type="ARBA" id="ARBA00022491"/>
    </source>
</evidence>
<protein>
    <recommendedName>
        <fullName evidence="10">CCR4-Not complex component Not N-terminal domain-containing protein</fullName>
    </recommendedName>
</protein>
<accession>A0A1R3JL47</accession>
<dbReference type="PANTHER" id="PTHR23326">
    <property type="entry name" value="CCR4 NOT-RELATED"/>
    <property type="match status" value="1"/>
</dbReference>
<feature type="domain" description="CCR4-Not complex component Not N-terminal" evidence="10">
    <location>
        <begin position="37"/>
        <end position="99"/>
    </location>
</feature>
<evidence type="ECO:0000256" key="7">
    <source>
        <dbReference type="ARBA" id="ARBA00023163"/>
    </source>
</evidence>
<keyword evidence="5" id="KW-0678">Repressor</keyword>
<feature type="coiled-coil region" evidence="9">
    <location>
        <begin position="32"/>
        <end position="59"/>
    </location>
</feature>
<reference evidence="11 12" key="1">
    <citation type="submission" date="2013-09" db="EMBL/GenBank/DDBJ databases">
        <title>Corchorus capsularis genome sequencing.</title>
        <authorList>
            <person name="Alam M."/>
            <person name="Haque M.S."/>
            <person name="Islam M.S."/>
            <person name="Emdad E.M."/>
            <person name="Islam M.M."/>
            <person name="Ahmed B."/>
            <person name="Halim A."/>
            <person name="Hossen Q.M.M."/>
            <person name="Hossain M.Z."/>
            <person name="Ahmed R."/>
            <person name="Khan M.M."/>
            <person name="Islam R."/>
            <person name="Rashid M.M."/>
            <person name="Khan S.A."/>
            <person name="Rahman M.S."/>
            <person name="Alam M."/>
        </authorList>
    </citation>
    <scope>NUCLEOTIDE SEQUENCE [LARGE SCALE GENOMIC DNA]</scope>
    <source>
        <strain evidence="12">cv. CVL-1</strain>
        <tissue evidence="11">Whole seedling</tissue>
    </source>
</reference>
<name>A0A1R3JL47_COCAP</name>
<dbReference type="Gramene" id="OMO95544">
    <property type="protein sequence ID" value="OMO95544"/>
    <property type="gene ID" value="CCACVL1_05380"/>
</dbReference>
<dbReference type="GO" id="GO:0005737">
    <property type="term" value="C:cytoplasm"/>
    <property type="evidence" value="ECO:0007669"/>
    <property type="project" value="UniProtKB-SubCell"/>
</dbReference>
<evidence type="ECO:0000256" key="9">
    <source>
        <dbReference type="SAM" id="Coils"/>
    </source>
</evidence>
<dbReference type="GO" id="GO:0005634">
    <property type="term" value="C:nucleus"/>
    <property type="evidence" value="ECO:0007669"/>
    <property type="project" value="UniProtKB-SubCell"/>
</dbReference>
<dbReference type="GO" id="GO:0030015">
    <property type="term" value="C:CCR4-NOT core complex"/>
    <property type="evidence" value="ECO:0007669"/>
    <property type="project" value="InterPro"/>
</dbReference>
<keyword evidence="6" id="KW-0805">Transcription regulation</keyword>
<dbReference type="InterPro" id="IPR007207">
    <property type="entry name" value="Not_N"/>
</dbReference>
<evidence type="ECO:0000256" key="2">
    <source>
        <dbReference type="ARBA" id="ARBA00004496"/>
    </source>
</evidence>
<keyword evidence="9" id="KW-0175">Coiled coil</keyword>
<evidence type="ECO:0000256" key="6">
    <source>
        <dbReference type="ARBA" id="ARBA00023015"/>
    </source>
</evidence>
<evidence type="ECO:0000313" key="12">
    <source>
        <dbReference type="Proteomes" id="UP000188268"/>
    </source>
</evidence>
<comment type="subcellular location">
    <subcellularLocation>
        <location evidence="2">Cytoplasm</location>
    </subcellularLocation>
    <subcellularLocation>
        <location evidence="1">Nucleus</location>
    </subcellularLocation>
</comment>
<dbReference type="EMBL" id="AWWV01007638">
    <property type="protein sequence ID" value="OMO95544.1"/>
    <property type="molecule type" value="Genomic_DNA"/>
</dbReference>
<comment type="similarity">
    <text evidence="3">Belongs to the CNOT2/3/5 family.</text>
</comment>
<dbReference type="Pfam" id="PF04065">
    <property type="entry name" value="Not3"/>
    <property type="match status" value="1"/>
</dbReference>
<evidence type="ECO:0000256" key="8">
    <source>
        <dbReference type="ARBA" id="ARBA00023242"/>
    </source>
</evidence>
<organism evidence="11 12">
    <name type="scientific">Corchorus capsularis</name>
    <name type="common">Jute</name>
    <dbReference type="NCBI Taxonomy" id="210143"/>
    <lineage>
        <taxon>Eukaryota</taxon>
        <taxon>Viridiplantae</taxon>
        <taxon>Streptophyta</taxon>
        <taxon>Embryophyta</taxon>
        <taxon>Tracheophyta</taxon>
        <taxon>Spermatophyta</taxon>
        <taxon>Magnoliopsida</taxon>
        <taxon>eudicotyledons</taxon>
        <taxon>Gunneridae</taxon>
        <taxon>Pentapetalae</taxon>
        <taxon>rosids</taxon>
        <taxon>malvids</taxon>
        <taxon>Malvales</taxon>
        <taxon>Malvaceae</taxon>
        <taxon>Grewioideae</taxon>
        <taxon>Apeibeae</taxon>
        <taxon>Corchorus</taxon>
    </lineage>
</organism>
<proteinExistence type="inferred from homology"/>
<gene>
    <name evidence="11" type="ORF">CCACVL1_05380</name>
</gene>
<dbReference type="GO" id="GO:0006355">
    <property type="term" value="P:regulation of DNA-templated transcription"/>
    <property type="evidence" value="ECO:0007669"/>
    <property type="project" value="InterPro"/>
</dbReference>
<keyword evidence="4" id="KW-0963">Cytoplasm</keyword>
<evidence type="ECO:0000256" key="4">
    <source>
        <dbReference type="ARBA" id="ARBA00022490"/>
    </source>
</evidence>
<evidence type="ECO:0000256" key="3">
    <source>
        <dbReference type="ARBA" id="ARBA00007682"/>
    </source>
</evidence>
<evidence type="ECO:0000259" key="10">
    <source>
        <dbReference type="Pfam" id="PF04065"/>
    </source>
</evidence>
<keyword evidence="8" id="KW-0539">Nucleus</keyword>
<dbReference type="AlphaFoldDB" id="A0A1R3JL47"/>
<evidence type="ECO:0000313" key="11">
    <source>
        <dbReference type="EMBL" id="OMO95544.1"/>
    </source>
</evidence>
<dbReference type="InterPro" id="IPR040168">
    <property type="entry name" value="Not2/3/5"/>
</dbReference>
<keyword evidence="7" id="KW-0804">Transcription</keyword>
<evidence type="ECO:0000256" key="1">
    <source>
        <dbReference type="ARBA" id="ARBA00004123"/>
    </source>
</evidence>
<dbReference type="Proteomes" id="UP000188268">
    <property type="component" value="Unassembled WGS sequence"/>
</dbReference>
<sequence>MGASRKFQGEIDRVLKVQEGVDVFDSIWNKVSASYEQALVDARKQIEREMERFKICEKETKTKKALANNQKLLLYPATLYLIDPKEKVKAETRDWLNNVEGRSGSPRSGREYVSKAQVASVLAKGSDIRQDVVNKAKAFDEKHQVTASASAKANFTGLDYSLDHHNHGDDHQPWGIGHETSADHNNGMIDYMLNDPHHHHHH</sequence>
<comment type="caution">
    <text evidence="11">The sequence shown here is derived from an EMBL/GenBank/DDBJ whole genome shotgun (WGS) entry which is preliminary data.</text>
</comment>
<dbReference type="STRING" id="210143.A0A1R3JL47"/>
<keyword evidence="12" id="KW-1185">Reference proteome</keyword>